<dbReference type="Gramene" id="EFJ22275">
    <property type="protein sequence ID" value="EFJ22275"/>
    <property type="gene ID" value="SELMODRAFT_443287"/>
</dbReference>
<feature type="region of interest" description="Disordered" evidence="1">
    <location>
        <begin position="651"/>
        <end position="671"/>
    </location>
</feature>
<keyword evidence="5" id="KW-1185">Reference proteome</keyword>
<evidence type="ECO:0000313" key="4">
    <source>
        <dbReference type="EMBL" id="EFJ22275.1"/>
    </source>
</evidence>
<feature type="domain" description="URB1 C-terminal" evidence="3">
    <location>
        <begin position="1896"/>
        <end position="2062"/>
    </location>
</feature>
<dbReference type="HOGENOM" id="CLU_000775_0_0_1"/>
<evidence type="ECO:0008006" key="6">
    <source>
        <dbReference type="Google" id="ProtNLM"/>
    </source>
</evidence>
<sequence length="2382" mass="264869">MSTRLGQRSRANGALCPIVSGGRLIIQVRFLAGELARNPGESKQRFSAKSLVSSLVIIANAEWNGTTANRIICSGPSERWSRWLPIAVEANVWKELQRGPMERVLESKKAMEDDEEEGEGIAQQGIQRPVMDGVVTGMVSNQMLEVVMGLSSKAEEQQSSALGRMRRILQSDGDGDGDGGGEFLVDYVLASPKCVELKNAIEAGPKARIAVSTLVVLAEVFRHPAGLRERSSSCSSRDGEEGKRSLAVQLRLDKFALWIVQTKLSDVYSHLSSGQRSRENGALCLMSAIVSRGKLIAKQVASKFDFSLEALKKLARNTAKSKQQSSIASSSSKGDNTLKLPTRAFFIDFALSFLVAGDSGLLRWILQKRVLYAGVLHGLASDDDDTVTRVLSIFKRKVLHASSLVPQGIQVALFGDASLEQLQKITARERPSEAVDVAQEILLAVCTDPRHGICPSGSSWDEFHKSSGQYGGGAGRLLRLMLKLKASELDTHRELLLAIANARPLLAAAYIDAFPYSLEPRTSTTWFSAMSLVSSLVRIANAETPFDRYSGTAPPSTESSVVQSCLRRVLPQAFSRPLVNRALLHDDSMVTHACLKLLLEVLAVLERLLQAIQSRRQGSEFSEDWMKLGTYIQDKARTVLPDGQTLVSVHSSFKSTTGSKRKRDDSHEDGVKKRLKSTSGIAVKLEHKEASLTRLKEIWGEDFAEEEDGTTFLQAKLLDVFRAYLVVLPLALRDINFDPLKFVPEDAKCLSSSQQHSLVALLLLARRSGALGDGLYTSSKLLTRLVKAHVLLDEALLSTGAFENNPYEISVWLHNLPGWPNGSLDETIATFLCDLVLNVGRNLYKYMDQLHSLLTKGTGDEFGPLVVCSLDAFVRLARPEAKSLKIPQKAAISAYLANVLDLLLHSQVYPRSLAMVITAMLSSNCEPNACEWTALKLLLRSLAATSVSERKKSVSRRETCSFSKLQDLLETCREDESTPSAVKAFAFARSLYCVHPTELIANFHQLLEVFNATFAGDFTVLKSLIGAYPEVLSEVPDLFSADPVSMETDGHQCSFTVLFRAACYNHGKFLNVPLMESMLLEAISRLSDAEVIISIRMLLHSINDEYARGSRQYDALFKLLGAMVALSQRLQPGDMEQLAKDVFSHPVISVQFLSKETQIQEQLQWKICPSAGHDELKQMMGTFMKSLHPLNYHVLLLLELLLSHSGDSLRSYCEVLTQRATETFIAELEESLSEGKQVVPSASLLFISTLAPYLNRDLFVRLMDAVLSKVVSKTTSGEKSSLPEMVSYQLVAFYLSSIGFQKCQDSSEDRRWYESHGDLLAQIFNATLELAMVSSLEIASSCLLMAMKVLLPTKLLAAIVPVEVLHCSMRNASRVKAEIVTHLVRENPVMMVEFGRRVAGLSLETAEQGSNVSESDLLQLLPAAWHFLENSRSFKGCSEDIGIQFSKVYGDLLAKRFIDWDTTSGVWDQGEEHYEKSFLATSVSVLDLAADIRPLQAKQKSRILRSLLHDTTVLDTASSFPSLTNRLVAKASLVRILLLQHEQGDESSTSEVLTFISVSLSTMAAVYKQFDGKQDEDSRSLVFLEERLLGACSDAVERLLAASSGLVYKSIKKMAKTLLRFRFGKIEAMRALQRVFVKLLEMFKAEDGAQIRKLVTDVMDFVTGHSQFVQALLAKSKARGTALTEIPSILSLFNDRGSEGEVPIAVSEEEARFHIVRLLRVLYAFRVRHREHFSVGEASRQTSMELESLLLVAYGATLSTLDQEIFCLMHEIETSEGDGFSGMSEMDYLWGDAALERRRDKTESGGEDLVQESLEEMRKRRFKEDLALNLRMCGLTALHFPMKRDMWTPETVQVFDDSRQEENAEVYDPAFILPFAMHALSVGCIDAEEFVRSGFLAIAFASMSSSLEAMRKYGYELLVAFSTHLEVQSFKGKSQINTLLVFMKNAISQPWQRIPSVISLFAAEASCILLHPESPNYVVVNRFILRSPSIDLQAIPLFQTMFTSGSTNSRGERNWIVKLLIAGLVSSADALIYRRQFVAEILMSFCTSAMADISAQQWTLKATITSLSAPSINSEDGDAKSSFQVIELLLSSRGIETLLLAEGTEELSKVASMLLHFVSTVTPTSWDVCGKPLFRIVNTALRLSQRRNKYQSAFNLSWRCLHDIAQSVQAEPFLSDRETRLGALECLLRCPPPEARETQDHESFCSITRWATSELNGTESIAPVFFRWCSSAVILGSVPENEQRGFTSWWSLFTYLNAKRACLPSFEPMLPRLLLSVSYDGDAGMAGLVNVLLVVLSRLSREREDDANQRWIPDEMYNELKVVLSELPCPEELHPLWRWGYHRAWSSKEHDGEVYRAVLTLLQRFYASPARQISQLEASWKI</sequence>
<dbReference type="InterPro" id="IPR039844">
    <property type="entry name" value="URB1"/>
</dbReference>
<dbReference type="Pfam" id="PF16201">
    <property type="entry name" value="NopRA1"/>
    <property type="match status" value="1"/>
</dbReference>
<dbReference type="FunCoup" id="D8S076">
    <property type="interactions" value="1484"/>
</dbReference>
<dbReference type="EMBL" id="GL377596">
    <property type="protein sequence ID" value="EFJ22275.1"/>
    <property type="molecule type" value="Genomic_DNA"/>
</dbReference>
<proteinExistence type="predicted"/>
<accession>D8S076</accession>
<feature type="domain" description="URB1 N-terminal" evidence="2">
    <location>
        <begin position="253"/>
        <end position="528"/>
    </location>
</feature>
<dbReference type="InterPro" id="IPR021714">
    <property type="entry name" value="URB1_N"/>
</dbReference>
<dbReference type="InterPro" id="IPR032436">
    <property type="entry name" value="URB1_C"/>
</dbReference>
<dbReference type="InterPro" id="IPR016024">
    <property type="entry name" value="ARM-type_fold"/>
</dbReference>
<dbReference type="KEGG" id="smo:SELMODRAFT_443287"/>
<dbReference type="GO" id="GO:0000466">
    <property type="term" value="P:maturation of 5.8S rRNA from tricistronic rRNA transcript (SSU-rRNA, 5.8S rRNA, LSU-rRNA)"/>
    <property type="evidence" value="ECO:0000318"/>
    <property type="project" value="GO_Central"/>
</dbReference>
<dbReference type="PANTHER" id="PTHR13500">
    <property type="entry name" value="NUCLEOLAR PRERIBOSOMAL-ASSOCIATED PROTEIN 1"/>
    <property type="match status" value="1"/>
</dbReference>
<dbReference type="STRING" id="88036.D8S076"/>
<evidence type="ECO:0000259" key="2">
    <source>
        <dbReference type="Pfam" id="PF11707"/>
    </source>
</evidence>
<evidence type="ECO:0000256" key="1">
    <source>
        <dbReference type="SAM" id="MobiDB-lite"/>
    </source>
</evidence>
<dbReference type="GO" id="GO:0000463">
    <property type="term" value="P:maturation of LSU-rRNA from tricistronic rRNA transcript (SSU-rRNA, 5.8S rRNA, LSU-rRNA)"/>
    <property type="evidence" value="ECO:0000318"/>
    <property type="project" value="GO_Central"/>
</dbReference>
<dbReference type="InParanoid" id="D8S076"/>
<dbReference type="eggNOG" id="KOG1791">
    <property type="taxonomic scope" value="Eukaryota"/>
</dbReference>
<dbReference type="OMA" id="FEMADSH"/>
<dbReference type="PANTHER" id="PTHR13500:SF0">
    <property type="entry name" value="NUCLEOLAR PRE-RIBOSOMAL-ASSOCIATED PROTEIN 1"/>
    <property type="match status" value="1"/>
</dbReference>
<reference evidence="4 5" key="1">
    <citation type="journal article" date="2011" name="Science">
        <title>The Selaginella genome identifies genetic changes associated with the evolution of vascular plants.</title>
        <authorList>
            <person name="Banks J.A."/>
            <person name="Nishiyama T."/>
            <person name="Hasebe M."/>
            <person name="Bowman J.L."/>
            <person name="Gribskov M."/>
            <person name="dePamphilis C."/>
            <person name="Albert V.A."/>
            <person name="Aono N."/>
            <person name="Aoyama T."/>
            <person name="Ambrose B.A."/>
            <person name="Ashton N.W."/>
            <person name="Axtell M.J."/>
            <person name="Barker E."/>
            <person name="Barker M.S."/>
            <person name="Bennetzen J.L."/>
            <person name="Bonawitz N.D."/>
            <person name="Chapple C."/>
            <person name="Cheng C."/>
            <person name="Correa L.G."/>
            <person name="Dacre M."/>
            <person name="DeBarry J."/>
            <person name="Dreyer I."/>
            <person name="Elias M."/>
            <person name="Engstrom E.M."/>
            <person name="Estelle M."/>
            <person name="Feng L."/>
            <person name="Finet C."/>
            <person name="Floyd S.K."/>
            <person name="Frommer W.B."/>
            <person name="Fujita T."/>
            <person name="Gramzow L."/>
            <person name="Gutensohn M."/>
            <person name="Harholt J."/>
            <person name="Hattori M."/>
            <person name="Heyl A."/>
            <person name="Hirai T."/>
            <person name="Hiwatashi Y."/>
            <person name="Ishikawa M."/>
            <person name="Iwata M."/>
            <person name="Karol K.G."/>
            <person name="Koehler B."/>
            <person name="Kolukisaoglu U."/>
            <person name="Kubo M."/>
            <person name="Kurata T."/>
            <person name="Lalonde S."/>
            <person name="Li K."/>
            <person name="Li Y."/>
            <person name="Litt A."/>
            <person name="Lyons E."/>
            <person name="Manning G."/>
            <person name="Maruyama T."/>
            <person name="Michael T.P."/>
            <person name="Mikami K."/>
            <person name="Miyazaki S."/>
            <person name="Morinaga S."/>
            <person name="Murata T."/>
            <person name="Mueller-Roeber B."/>
            <person name="Nelson D.R."/>
            <person name="Obara M."/>
            <person name="Oguri Y."/>
            <person name="Olmstead R.G."/>
            <person name="Onodera N."/>
            <person name="Petersen B.L."/>
            <person name="Pils B."/>
            <person name="Prigge M."/>
            <person name="Rensing S.A."/>
            <person name="Riano-Pachon D.M."/>
            <person name="Roberts A.W."/>
            <person name="Sato Y."/>
            <person name="Scheller H.V."/>
            <person name="Schulz B."/>
            <person name="Schulz C."/>
            <person name="Shakirov E.V."/>
            <person name="Shibagaki N."/>
            <person name="Shinohara N."/>
            <person name="Shippen D.E."/>
            <person name="Soerensen I."/>
            <person name="Sotooka R."/>
            <person name="Sugimoto N."/>
            <person name="Sugita M."/>
            <person name="Sumikawa N."/>
            <person name="Tanurdzic M."/>
            <person name="Theissen G."/>
            <person name="Ulvskov P."/>
            <person name="Wakazuki S."/>
            <person name="Weng J.K."/>
            <person name="Willats W.W."/>
            <person name="Wipf D."/>
            <person name="Wolf P.G."/>
            <person name="Yang L."/>
            <person name="Zimmer A.D."/>
            <person name="Zhu Q."/>
            <person name="Mitros T."/>
            <person name="Hellsten U."/>
            <person name="Loque D."/>
            <person name="Otillar R."/>
            <person name="Salamov A."/>
            <person name="Schmutz J."/>
            <person name="Shapiro H."/>
            <person name="Lindquist E."/>
            <person name="Lucas S."/>
            <person name="Rokhsar D."/>
            <person name="Grigoriev I.V."/>
        </authorList>
    </citation>
    <scope>NUCLEOTIDE SEQUENCE [LARGE SCALE GENOMIC DNA]</scope>
</reference>
<organism evidence="5">
    <name type="scientific">Selaginella moellendorffii</name>
    <name type="common">Spikemoss</name>
    <dbReference type="NCBI Taxonomy" id="88036"/>
    <lineage>
        <taxon>Eukaryota</taxon>
        <taxon>Viridiplantae</taxon>
        <taxon>Streptophyta</taxon>
        <taxon>Embryophyta</taxon>
        <taxon>Tracheophyta</taxon>
        <taxon>Lycopodiopsida</taxon>
        <taxon>Selaginellales</taxon>
        <taxon>Selaginellaceae</taxon>
        <taxon>Selaginella</taxon>
    </lineage>
</organism>
<evidence type="ECO:0000313" key="5">
    <source>
        <dbReference type="Proteomes" id="UP000001514"/>
    </source>
</evidence>
<dbReference type="Pfam" id="PF11707">
    <property type="entry name" value="Npa1"/>
    <property type="match status" value="1"/>
</dbReference>
<dbReference type="Proteomes" id="UP000001514">
    <property type="component" value="Unassembled WGS sequence"/>
</dbReference>
<dbReference type="SUPFAM" id="SSF48371">
    <property type="entry name" value="ARM repeat"/>
    <property type="match status" value="1"/>
</dbReference>
<protein>
    <recommendedName>
        <fullName evidence="6">Nucleolar pre-ribosomal-associated protein 1 C-terminal domain-containing protein</fullName>
    </recommendedName>
</protein>
<dbReference type="GO" id="GO:0005730">
    <property type="term" value="C:nucleolus"/>
    <property type="evidence" value="ECO:0000318"/>
    <property type="project" value="GO_Central"/>
</dbReference>
<feature type="compositionally biased region" description="Basic and acidic residues" evidence="1">
    <location>
        <begin position="662"/>
        <end position="671"/>
    </location>
</feature>
<evidence type="ECO:0000259" key="3">
    <source>
        <dbReference type="Pfam" id="PF16201"/>
    </source>
</evidence>
<gene>
    <name evidence="4" type="ORF">SELMODRAFT_443287</name>
</gene>
<name>D8S076_SELML</name>